<evidence type="ECO:0000313" key="4">
    <source>
        <dbReference type="Proteomes" id="UP000175691"/>
    </source>
</evidence>
<dbReference type="OrthoDB" id="5593857at2"/>
<dbReference type="PROSITE" id="PS00409">
    <property type="entry name" value="PROKAR_NTER_METHYL"/>
    <property type="match status" value="1"/>
</dbReference>
<comment type="caution">
    <text evidence="3">The sequence shown here is derived from an EMBL/GenBank/DDBJ whole genome shotgun (WGS) entry which is preliminary data.</text>
</comment>
<gene>
    <name evidence="3" type="ORF">BFC18_09680</name>
</gene>
<protein>
    <recommendedName>
        <fullName evidence="5">Prepilin-type N-terminal cleavage/methylation domain-containing protein</fullName>
    </recommendedName>
</protein>
<keyword evidence="2" id="KW-1133">Transmembrane helix</keyword>
<dbReference type="AlphaFoldDB" id="A0A1E7ZC95"/>
<sequence length="195" mass="21871">MNASRGFTLLETVIGLAIFAIVMATTIQMIAEQSRRSMEPIWQSRAAELARSILSEAQNKKFDTRSSSNPADPRCNENGSRCSQTNELGPGGGEQRQNWDDFDDFHRLYQVGADITDSRGVRLVNPDGSAMYEGFALYVRVHYDDNTDGIDDDDLNQDGVYDTGTYVGNVKRMVVYVNTPGGDWVRFSAIRWNIR</sequence>
<evidence type="ECO:0000256" key="2">
    <source>
        <dbReference type="SAM" id="Phobius"/>
    </source>
</evidence>
<dbReference type="InterPro" id="IPR012902">
    <property type="entry name" value="N_methyl_site"/>
</dbReference>
<evidence type="ECO:0008006" key="5">
    <source>
        <dbReference type="Google" id="ProtNLM"/>
    </source>
</evidence>
<dbReference type="Pfam" id="PF07963">
    <property type="entry name" value="N_methyl"/>
    <property type="match status" value="1"/>
</dbReference>
<feature type="region of interest" description="Disordered" evidence="1">
    <location>
        <begin position="59"/>
        <end position="96"/>
    </location>
</feature>
<proteinExistence type="predicted"/>
<dbReference type="STRING" id="1656094.BFC18_09680"/>
<accession>A0A1E7ZC95</accession>
<evidence type="ECO:0000256" key="1">
    <source>
        <dbReference type="SAM" id="MobiDB-lite"/>
    </source>
</evidence>
<feature type="compositionally biased region" description="Polar residues" evidence="1">
    <location>
        <begin position="77"/>
        <end position="87"/>
    </location>
</feature>
<dbReference type="Proteomes" id="UP000175691">
    <property type="component" value="Unassembled WGS sequence"/>
</dbReference>
<dbReference type="RefSeq" id="WP_070125121.1">
    <property type="nucleotide sequence ID" value="NZ_MDHN01000016.1"/>
</dbReference>
<dbReference type="EMBL" id="MDHN01000016">
    <property type="protein sequence ID" value="OFC71145.1"/>
    <property type="molecule type" value="Genomic_DNA"/>
</dbReference>
<keyword evidence="4" id="KW-1185">Reference proteome</keyword>
<keyword evidence="2" id="KW-0812">Transmembrane</keyword>
<keyword evidence="2" id="KW-0472">Membrane</keyword>
<dbReference type="NCBIfam" id="TIGR02532">
    <property type="entry name" value="IV_pilin_GFxxxE"/>
    <property type="match status" value="1"/>
</dbReference>
<feature type="transmembrane region" description="Helical" evidence="2">
    <location>
        <begin position="12"/>
        <end position="31"/>
    </location>
</feature>
<evidence type="ECO:0000313" key="3">
    <source>
        <dbReference type="EMBL" id="OFC71145.1"/>
    </source>
</evidence>
<reference evidence="3 4" key="1">
    <citation type="submission" date="2016-08" db="EMBL/GenBank/DDBJ databases">
        <authorList>
            <person name="Seilhamer J.J."/>
        </authorList>
    </citation>
    <scope>NUCLEOTIDE SEQUENCE [LARGE SCALE GENOMIC DNA]</scope>
    <source>
        <strain evidence="3 4">KCTC 42603</strain>
    </source>
</reference>
<name>A0A1E7ZC95_9ALTE</name>
<organism evidence="3 4">
    <name type="scientific">Alteromonas confluentis</name>
    <dbReference type="NCBI Taxonomy" id="1656094"/>
    <lineage>
        <taxon>Bacteria</taxon>
        <taxon>Pseudomonadati</taxon>
        <taxon>Pseudomonadota</taxon>
        <taxon>Gammaproteobacteria</taxon>
        <taxon>Alteromonadales</taxon>
        <taxon>Alteromonadaceae</taxon>
        <taxon>Alteromonas/Salinimonas group</taxon>
        <taxon>Alteromonas</taxon>
    </lineage>
</organism>